<keyword evidence="2" id="KW-1185">Reference proteome</keyword>
<dbReference type="KEGG" id="senf:GJR95_11235"/>
<dbReference type="EMBL" id="CP045997">
    <property type="protein sequence ID" value="QHV95540.1"/>
    <property type="molecule type" value="Genomic_DNA"/>
</dbReference>
<evidence type="ECO:0008006" key="3">
    <source>
        <dbReference type="Google" id="ProtNLM"/>
    </source>
</evidence>
<organism evidence="1 2">
    <name type="scientific">Spirosoma endbachense</name>
    <dbReference type="NCBI Taxonomy" id="2666025"/>
    <lineage>
        <taxon>Bacteria</taxon>
        <taxon>Pseudomonadati</taxon>
        <taxon>Bacteroidota</taxon>
        <taxon>Cytophagia</taxon>
        <taxon>Cytophagales</taxon>
        <taxon>Cytophagaceae</taxon>
        <taxon>Spirosoma</taxon>
    </lineage>
</organism>
<gene>
    <name evidence="1" type="ORF">GJR95_11235</name>
</gene>
<evidence type="ECO:0000313" key="2">
    <source>
        <dbReference type="Proteomes" id="UP000464577"/>
    </source>
</evidence>
<name>A0A6P1VU85_9BACT</name>
<dbReference type="Proteomes" id="UP000464577">
    <property type="component" value="Chromosome"/>
</dbReference>
<reference evidence="1 2" key="1">
    <citation type="submission" date="2019-11" db="EMBL/GenBank/DDBJ databases">
        <title>Spirosoma endbachense sp. nov., isolated from a natural salt meadow.</title>
        <authorList>
            <person name="Rojas J."/>
            <person name="Ambika Manirajan B."/>
            <person name="Ratering S."/>
            <person name="Suarez C."/>
            <person name="Geissler-Plaum R."/>
            <person name="Schnell S."/>
        </authorList>
    </citation>
    <scope>NUCLEOTIDE SEQUENCE [LARGE SCALE GENOMIC DNA]</scope>
    <source>
        <strain evidence="1 2">I-24</strain>
    </source>
</reference>
<accession>A0A6P1VU85</accession>
<proteinExistence type="predicted"/>
<evidence type="ECO:0000313" key="1">
    <source>
        <dbReference type="EMBL" id="QHV95540.1"/>
    </source>
</evidence>
<dbReference type="AlphaFoldDB" id="A0A6P1VU85"/>
<protein>
    <recommendedName>
        <fullName evidence="3">UspA domain-containing protein</fullName>
    </recommendedName>
</protein>
<sequence length="137" mass="15823">MKTAFFSTDCSVDSALVLRRWLESNPDKALYLTVVHPYDIAECAVLNKETFRAAKQQAESRLEHWLDMLPQLSRLKAETLFSSPQLAIKMHVLLRSYDYLLMNEQTLTWPTDTEIFLSQTTAKLCWLTTYDSSNQIA</sequence>
<dbReference type="RefSeq" id="WP_162385952.1">
    <property type="nucleotide sequence ID" value="NZ_CP045997.1"/>
</dbReference>